<organism evidence="1 2">
    <name type="scientific">Halomarina rubra</name>
    <dbReference type="NCBI Taxonomy" id="2071873"/>
    <lineage>
        <taxon>Archaea</taxon>
        <taxon>Methanobacteriati</taxon>
        <taxon>Methanobacteriota</taxon>
        <taxon>Stenosarchaea group</taxon>
        <taxon>Halobacteria</taxon>
        <taxon>Halobacteriales</taxon>
        <taxon>Natronomonadaceae</taxon>
        <taxon>Halomarina</taxon>
    </lineage>
</organism>
<evidence type="ECO:0008006" key="3">
    <source>
        <dbReference type="Google" id="ProtNLM"/>
    </source>
</evidence>
<proteinExistence type="predicted"/>
<dbReference type="Proteomes" id="UP001597187">
    <property type="component" value="Unassembled WGS sequence"/>
</dbReference>
<protein>
    <recommendedName>
        <fullName evidence="3">PEP-CTERM sorting domain-containing protein</fullName>
    </recommendedName>
</protein>
<name>A0ABD6AWL3_9EURY</name>
<dbReference type="RefSeq" id="WP_305794465.1">
    <property type="nucleotide sequence ID" value="NZ_JALXFV010000005.1"/>
</dbReference>
<comment type="caution">
    <text evidence="1">The sequence shown here is derived from an EMBL/GenBank/DDBJ whole genome shotgun (WGS) entry which is preliminary data.</text>
</comment>
<sequence>MTRVSERLLRTATRSVPELASTSPTLSAASAGVAYLGYRARR</sequence>
<accession>A0ABD6AWL3</accession>
<keyword evidence="2" id="KW-1185">Reference proteome</keyword>
<dbReference type="AlphaFoldDB" id="A0ABD6AWL3"/>
<gene>
    <name evidence="1" type="ORF">ACFSBT_11925</name>
</gene>
<reference evidence="1 2" key="1">
    <citation type="journal article" date="2019" name="Int. J. Syst. Evol. Microbiol.">
        <title>The Global Catalogue of Microorganisms (GCM) 10K type strain sequencing project: providing services to taxonomists for standard genome sequencing and annotation.</title>
        <authorList>
            <consortium name="The Broad Institute Genomics Platform"/>
            <consortium name="The Broad Institute Genome Sequencing Center for Infectious Disease"/>
            <person name="Wu L."/>
            <person name="Ma J."/>
        </authorList>
    </citation>
    <scope>NUCLEOTIDE SEQUENCE [LARGE SCALE GENOMIC DNA]</scope>
    <source>
        <strain evidence="1 2">CGMCC 1.12563</strain>
    </source>
</reference>
<dbReference type="EMBL" id="JBHUDC010000005">
    <property type="protein sequence ID" value="MFD1513987.1"/>
    <property type="molecule type" value="Genomic_DNA"/>
</dbReference>
<evidence type="ECO:0000313" key="1">
    <source>
        <dbReference type="EMBL" id="MFD1513987.1"/>
    </source>
</evidence>
<evidence type="ECO:0000313" key="2">
    <source>
        <dbReference type="Proteomes" id="UP001597187"/>
    </source>
</evidence>